<dbReference type="Proteomes" id="UP001422759">
    <property type="component" value="Unassembled WGS sequence"/>
</dbReference>
<keyword evidence="3" id="KW-1185">Reference proteome</keyword>
<dbReference type="RefSeq" id="WP_344467734.1">
    <property type="nucleotide sequence ID" value="NZ_BAAANT010000029.1"/>
</dbReference>
<protein>
    <submittedName>
        <fullName evidence="2">Uncharacterized protein</fullName>
    </submittedName>
</protein>
<proteinExistence type="predicted"/>
<name>A0ABN2ZZF1_9ACTN</name>
<evidence type="ECO:0000256" key="1">
    <source>
        <dbReference type="SAM" id="MobiDB-lite"/>
    </source>
</evidence>
<gene>
    <name evidence="2" type="ORF">GCM10009760_45170</name>
</gene>
<comment type="caution">
    <text evidence="2">The sequence shown here is derived from an EMBL/GenBank/DDBJ whole genome shotgun (WGS) entry which is preliminary data.</text>
</comment>
<evidence type="ECO:0000313" key="3">
    <source>
        <dbReference type="Proteomes" id="UP001422759"/>
    </source>
</evidence>
<dbReference type="EMBL" id="BAAANT010000029">
    <property type="protein sequence ID" value="GAA2150601.1"/>
    <property type="molecule type" value="Genomic_DNA"/>
</dbReference>
<reference evidence="2 3" key="1">
    <citation type="journal article" date="2019" name="Int. J. Syst. Evol. Microbiol.">
        <title>The Global Catalogue of Microorganisms (GCM) 10K type strain sequencing project: providing services to taxonomists for standard genome sequencing and annotation.</title>
        <authorList>
            <consortium name="The Broad Institute Genomics Platform"/>
            <consortium name="The Broad Institute Genome Sequencing Center for Infectious Disease"/>
            <person name="Wu L."/>
            <person name="Ma J."/>
        </authorList>
    </citation>
    <scope>NUCLEOTIDE SEQUENCE [LARGE SCALE GENOMIC DNA]</scope>
    <source>
        <strain evidence="2 3">JCM 14560</strain>
    </source>
</reference>
<feature type="compositionally biased region" description="Gly residues" evidence="1">
    <location>
        <begin position="59"/>
        <end position="70"/>
    </location>
</feature>
<organism evidence="2 3">
    <name type="scientific">Kitasatospora kazusensis</name>
    <dbReference type="NCBI Taxonomy" id="407974"/>
    <lineage>
        <taxon>Bacteria</taxon>
        <taxon>Bacillati</taxon>
        <taxon>Actinomycetota</taxon>
        <taxon>Actinomycetes</taxon>
        <taxon>Kitasatosporales</taxon>
        <taxon>Streptomycetaceae</taxon>
        <taxon>Kitasatospora</taxon>
    </lineage>
</organism>
<sequence length="70" mass="7398">MGQELSGTERVLFALFRPLAVLAAAYGFTPPPYALAHLLGRQAAPSEEAARTAGYDDGWPGGGPDGVRRR</sequence>
<accession>A0ABN2ZZF1</accession>
<evidence type="ECO:0000313" key="2">
    <source>
        <dbReference type="EMBL" id="GAA2150601.1"/>
    </source>
</evidence>
<feature type="region of interest" description="Disordered" evidence="1">
    <location>
        <begin position="46"/>
        <end position="70"/>
    </location>
</feature>